<comment type="caution">
    <text evidence="1">The sequence shown here is derived from an EMBL/GenBank/DDBJ whole genome shotgun (WGS) entry which is preliminary data.</text>
</comment>
<dbReference type="AlphaFoldDB" id="A0AAN5CGN2"/>
<dbReference type="Proteomes" id="UP001328107">
    <property type="component" value="Unassembled WGS sequence"/>
</dbReference>
<evidence type="ECO:0000313" key="2">
    <source>
        <dbReference type="Proteomes" id="UP001328107"/>
    </source>
</evidence>
<proteinExistence type="predicted"/>
<protein>
    <submittedName>
        <fullName evidence="1">Uncharacterized protein</fullName>
    </submittedName>
</protein>
<keyword evidence="2" id="KW-1185">Reference proteome</keyword>
<dbReference type="EMBL" id="BTRK01000003">
    <property type="protein sequence ID" value="GMR43697.1"/>
    <property type="molecule type" value="Genomic_DNA"/>
</dbReference>
<reference evidence="2" key="1">
    <citation type="submission" date="2022-10" db="EMBL/GenBank/DDBJ databases">
        <title>Genome assembly of Pristionchus species.</title>
        <authorList>
            <person name="Yoshida K."/>
            <person name="Sommer R.J."/>
        </authorList>
    </citation>
    <scope>NUCLEOTIDE SEQUENCE [LARGE SCALE GENOMIC DNA]</scope>
    <source>
        <strain evidence="2">RS5460</strain>
    </source>
</reference>
<organism evidence="1 2">
    <name type="scientific">Pristionchus mayeri</name>
    <dbReference type="NCBI Taxonomy" id="1317129"/>
    <lineage>
        <taxon>Eukaryota</taxon>
        <taxon>Metazoa</taxon>
        <taxon>Ecdysozoa</taxon>
        <taxon>Nematoda</taxon>
        <taxon>Chromadorea</taxon>
        <taxon>Rhabditida</taxon>
        <taxon>Rhabditina</taxon>
        <taxon>Diplogasteromorpha</taxon>
        <taxon>Diplogasteroidea</taxon>
        <taxon>Neodiplogasteridae</taxon>
        <taxon>Pristionchus</taxon>
    </lineage>
</organism>
<evidence type="ECO:0000313" key="1">
    <source>
        <dbReference type="EMBL" id="GMR43697.1"/>
    </source>
</evidence>
<sequence length="236" mass="27233">MRRETERVERERGELIERITEIPRETTDRVLALERSHNEAMMRALSYIQNVPRSIAADKEALQLEPRFGEIRRNVSDIRASYNMLCEQVMHLLKNDLRKAKPKKISQLCEIGRAKRTELLNELDTCQNIDFHVKSQAKVGLLKMQNVVISMQNKLFALRNKNDQKSVDDLLDVEGLIAQMETLFNDIPPLQGPNTSEKAFIALNQLYLDERTAEHEIAQLVAIAEDIRKTIISIRS</sequence>
<accession>A0AAN5CGN2</accession>
<gene>
    <name evidence="1" type="ORF">PMAYCL1PPCAC_13892</name>
</gene>
<name>A0AAN5CGN2_9BILA</name>